<dbReference type="InterPro" id="IPR009057">
    <property type="entry name" value="Homeodomain-like_sf"/>
</dbReference>
<reference evidence="4 5" key="1">
    <citation type="submission" date="2013-12" db="EMBL/GenBank/DDBJ databases">
        <title>Comparative genomics of Petrotoga isolates.</title>
        <authorList>
            <person name="Nesbo C.L."/>
            <person name="Charchuk R."/>
            <person name="Chow K."/>
        </authorList>
    </citation>
    <scope>NUCLEOTIDE SEQUENCE [LARGE SCALE GENOMIC DNA]</scope>
    <source>
        <strain evidence="4 5">DSM 13574</strain>
    </source>
</reference>
<dbReference type="Gene3D" id="1.10.357.10">
    <property type="entry name" value="Tetracycline Repressor, domain 2"/>
    <property type="match status" value="2"/>
</dbReference>
<evidence type="ECO:0000259" key="3">
    <source>
        <dbReference type="PROSITE" id="PS50977"/>
    </source>
</evidence>
<dbReference type="Pfam" id="PF00440">
    <property type="entry name" value="TetR_N"/>
    <property type="match status" value="2"/>
</dbReference>
<dbReference type="PANTHER" id="PTHR43479">
    <property type="entry name" value="ACREF/ENVCD OPERON REPRESSOR-RELATED"/>
    <property type="match status" value="1"/>
</dbReference>
<name>A0A2K1P2K1_9BACT</name>
<accession>A0A2K1P2K1</accession>
<evidence type="ECO:0000313" key="5">
    <source>
        <dbReference type="Proteomes" id="UP000236434"/>
    </source>
</evidence>
<dbReference type="Proteomes" id="UP000236434">
    <property type="component" value="Unassembled WGS sequence"/>
</dbReference>
<dbReference type="PANTHER" id="PTHR43479:SF11">
    <property type="entry name" value="ACREF_ENVCD OPERON REPRESSOR-RELATED"/>
    <property type="match status" value="1"/>
</dbReference>
<dbReference type="PROSITE" id="PS50977">
    <property type="entry name" value="HTH_TETR_2"/>
    <property type="match status" value="2"/>
</dbReference>
<dbReference type="InterPro" id="IPR001647">
    <property type="entry name" value="HTH_TetR"/>
</dbReference>
<feature type="DNA-binding region" description="H-T-H motif" evidence="2">
    <location>
        <begin position="222"/>
        <end position="241"/>
    </location>
</feature>
<dbReference type="GO" id="GO:0003677">
    <property type="term" value="F:DNA binding"/>
    <property type="evidence" value="ECO:0007669"/>
    <property type="project" value="UniProtKB-UniRule"/>
</dbReference>
<dbReference type="SUPFAM" id="SSF46689">
    <property type="entry name" value="Homeodomain-like"/>
    <property type="match status" value="2"/>
</dbReference>
<sequence length="376" mass="44232">MNRAKNKSSIKLMAAARDLFSEEWYETVSVVEICRRAGLSNGIFYRYFKNKEDIFLKLLNEIVIYYEEGFSTISGKSFEDRMDSFLDTIVKSGVGDYKKDILIYREGQYRYPKYEQRLRDLYGKGVSLVLLRETSQAEQLFISGIARFVIIRYIFNGLSYDKTKIKKIITDGIFYDEIKNYSLIFDDEDVICPDIPEDESARTKLLSSGIELFGTKGYYKTDIHDITRNAGYSVGTFYLYFESKEAFLEEIVKIIGKMTRRFLTINQKKQLNRAENELRGIYLFLKYFESNSEYYKIVRESEFIVKKAANDYYDRFEKGYVENLERIKIEDKKMLANSLMGISHYTGIDKIFLNRIKDIKSVLKELSIYLTYGIHI</sequence>
<proteinExistence type="predicted"/>
<evidence type="ECO:0000256" key="1">
    <source>
        <dbReference type="ARBA" id="ARBA00023125"/>
    </source>
</evidence>
<dbReference type="EMBL" id="AZRL01000007">
    <property type="protein sequence ID" value="PNR96947.1"/>
    <property type="molecule type" value="Genomic_DNA"/>
</dbReference>
<feature type="domain" description="HTH tetR-type" evidence="3">
    <location>
        <begin position="199"/>
        <end position="259"/>
    </location>
</feature>
<dbReference type="RefSeq" id="WP_103066668.1">
    <property type="nucleotide sequence ID" value="NZ_AZRL01000007.1"/>
</dbReference>
<gene>
    <name evidence="4" type="ORF">X929_03585</name>
</gene>
<evidence type="ECO:0000313" key="4">
    <source>
        <dbReference type="EMBL" id="PNR96947.1"/>
    </source>
</evidence>
<protein>
    <recommendedName>
        <fullName evidence="3">HTH tetR-type domain-containing protein</fullName>
    </recommendedName>
</protein>
<organism evidence="4 5">
    <name type="scientific">Petrotoga olearia DSM 13574</name>
    <dbReference type="NCBI Taxonomy" id="1122955"/>
    <lineage>
        <taxon>Bacteria</taxon>
        <taxon>Thermotogati</taxon>
        <taxon>Thermotogota</taxon>
        <taxon>Thermotogae</taxon>
        <taxon>Petrotogales</taxon>
        <taxon>Petrotogaceae</taxon>
        <taxon>Petrotoga</taxon>
    </lineage>
</organism>
<dbReference type="InterPro" id="IPR050624">
    <property type="entry name" value="HTH-type_Tx_Regulator"/>
</dbReference>
<keyword evidence="1 2" id="KW-0238">DNA-binding</keyword>
<comment type="caution">
    <text evidence="4">The sequence shown here is derived from an EMBL/GenBank/DDBJ whole genome shotgun (WGS) entry which is preliminary data.</text>
</comment>
<evidence type="ECO:0000256" key="2">
    <source>
        <dbReference type="PROSITE-ProRule" id="PRU00335"/>
    </source>
</evidence>
<dbReference type="AlphaFoldDB" id="A0A2K1P2K1"/>
<feature type="DNA-binding region" description="H-T-H motif" evidence="2">
    <location>
        <begin position="29"/>
        <end position="48"/>
    </location>
</feature>
<dbReference type="OrthoDB" id="9812993at2"/>
<feature type="domain" description="HTH tetR-type" evidence="3">
    <location>
        <begin position="6"/>
        <end position="66"/>
    </location>
</feature>
<dbReference type="PRINTS" id="PR00455">
    <property type="entry name" value="HTHTETR"/>
</dbReference>